<dbReference type="OrthoDB" id="596910at2"/>
<dbReference type="RefSeq" id="WP_129005841.1">
    <property type="nucleotide sequence ID" value="NZ_SDHZ01000005.1"/>
</dbReference>
<accession>A0A4V1M9E2</accession>
<proteinExistence type="predicted"/>
<dbReference type="GO" id="GO:0005737">
    <property type="term" value="C:cytoplasm"/>
    <property type="evidence" value="ECO:0007669"/>
    <property type="project" value="TreeGrafter"/>
</dbReference>
<sequence length="324" mass="36125">MILITGATGLVGQHLAQALVQQQQKIRAIYRSEIPTFKGADKIEWVKADILDILTLEPAMENITDVYHCAAVVSFHPSNKNILYKTNINGTANVVNACIQAGIRKLVYVSSVGALGRMRKEQTINETMHWTPESSNSEYGRSKYLAEMEVWRGIAEGLQAVIVNPVIILGAGDWNKGSAGLFKSAYKEFPWYTEGVSGFVDVADVVKAMISLMESDIAGQRFILCAENSSYRELFSNMARCFGKKPPHKKVTPFMAALVWRLEAVKGLITGKAPLLTKETAHTAQARVYFDNSKLLSYLPQFRYTPLQQSVTNICHELQQKYNL</sequence>
<organism evidence="2 3">
    <name type="scientific">Filimonas effusa</name>
    <dbReference type="NCBI Taxonomy" id="2508721"/>
    <lineage>
        <taxon>Bacteria</taxon>
        <taxon>Pseudomonadati</taxon>
        <taxon>Bacteroidota</taxon>
        <taxon>Chitinophagia</taxon>
        <taxon>Chitinophagales</taxon>
        <taxon>Chitinophagaceae</taxon>
        <taxon>Filimonas</taxon>
    </lineage>
</organism>
<dbReference type="PANTHER" id="PTHR48079:SF6">
    <property type="entry name" value="NAD(P)-BINDING DOMAIN-CONTAINING PROTEIN-RELATED"/>
    <property type="match status" value="1"/>
</dbReference>
<dbReference type="PANTHER" id="PTHR48079">
    <property type="entry name" value="PROTEIN YEEZ"/>
    <property type="match status" value="1"/>
</dbReference>
<dbReference type="InterPro" id="IPR001509">
    <property type="entry name" value="Epimerase_deHydtase"/>
</dbReference>
<dbReference type="Gene3D" id="3.40.50.720">
    <property type="entry name" value="NAD(P)-binding Rossmann-like Domain"/>
    <property type="match status" value="1"/>
</dbReference>
<evidence type="ECO:0000313" key="3">
    <source>
        <dbReference type="Proteomes" id="UP000290545"/>
    </source>
</evidence>
<evidence type="ECO:0000313" key="2">
    <source>
        <dbReference type="EMBL" id="RXK80792.1"/>
    </source>
</evidence>
<dbReference type="Proteomes" id="UP000290545">
    <property type="component" value="Unassembled WGS sequence"/>
</dbReference>
<gene>
    <name evidence="2" type="ORF">ESB13_21770</name>
</gene>
<keyword evidence="3" id="KW-1185">Reference proteome</keyword>
<comment type="caution">
    <text evidence="2">The sequence shown here is derived from an EMBL/GenBank/DDBJ whole genome shotgun (WGS) entry which is preliminary data.</text>
</comment>
<dbReference type="Pfam" id="PF01370">
    <property type="entry name" value="Epimerase"/>
    <property type="match status" value="1"/>
</dbReference>
<dbReference type="InterPro" id="IPR051783">
    <property type="entry name" value="NAD(P)-dependent_oxidoreduct"/>
</dbReference>
<dbReference type="GO" id="GO:0004029">
    <property type="term" value="F:aldehyde dehydrogenase (NAD+) activity"/>
    <property type="evidence" value="ECO:0007669"/>
    <property type="project" value="TreeGrafter"/>
</dbReference>
<name>A0A4V1M9E2_9BACT</name>
<dbReference type="InterPro" id="IPR036291">
    <property type="entry name" value="NAD(P)-bd_dom_sf"/>
</dbReference>
<evidence type="ECO:0000259" key="1">
    <source>
        <dbReference type="Pfam" id="PF01370"/>
    </source>
</evidence>
<protein>
    <submittedName>
        <fullName evidence="2">NAD-dependent epimerase/dehydratase family protein</fullName>
    </submittedName>
</protein>
<dbReference type="SUPFAM" id="SSF51735">
    <property type="entry name" value="NAD(P)-binding Rossmann-fold domains"/>
    <property type="match status" value="1"/>
</dbReference>
<feature type="domain" description="NAD-dependent epimerase/dehydratase" evidence="1">
    <location>
        <begin position="2"/>
        <end position="215"/>
    </location>
</feature>
<dbReference type="EMBL" id="SDHZ01000005">
    <property type="protein sequence ID" value="RXK80792.1"/>
    <property type="molecule type" value="Genomic_DNA"/>
</dbReference>
<dbReference type="AlphaFoldDB" id="A0A4V1M9E2"/>
<reference evidence="2 3" key="1">
    <citation type="submission" date="2019-01" db="EMBL/GenBank/DDBJ databases">
        <title>Filimonas sp. strain TTM-71.</title>
        <authorList>
            <person name="Chen W.-M."/>
        </authorList>
    </citation>
    <scope>NUCLEOTIDE SEQUENCE [LARGE SCALE GENOMIC DNA]</scope>
    <source>
        <strain evidence="2 3">TTM-71</strain>
    </source>
</reference>